<name>G6EF93_9SPHN</name>
<evidence type="ECO:0000256" key="3">
    <source>
        <dbReference type="ARBA" id="ARBA00022448"/>
    </source>
</evidence>
<dbReference type="EMBL" id="AGFM01000047">
    <property type="protein sequence ID" value="EHJ60051.1"/>
    <property type="molecule type" value="Genomic_DNA"/>
</dbReference>
<evidence type="ECO:0000313" key="10">
    <source>
        <dbReference type="Proteomes" id="UP000004030"/>
    </source>
</evidence>
<dbReference type="PATRIC" id="fig|1088721.3.peg.2979"/>
<evidence type="ECO:0000256" key="7">
    <source>
        <dbReference type="ARBA" id="ARBA00023136"/>
    </source>
</evidence>
<proteinExistence type="inferred from homology"/>
<dbReference type="GO" id="GO:0015129">
    <property type="term" value="F:lactate transmembrane transporter activity"/>
    <property type="evidence" value="ECO:0007669"/>
    <property type="project" value="UniProtKB-UniRule"/>
</dbReference>
<dbReference type="GO" id="GO:0015295">
    <property type="term" value="F:solute:proton symporter activity"/>
    <property type="evidence" value="ECO:0007669"/>
    <property type="project" value="TreeGrafter"/>
</dbReference>
<feature type="transmembrane region" description="Helical" evidence="8">
    <location>
        <begin position="359"/>
        <end position="376"/>
    </location>
</feature>
<keyword evidence="4" id="KW-1003">Cell membrane</keyword>
<keyword evidence="3 8" id="KW-0813">Transport</keyword>
<evidence type="ECO:0000256" key="4">
    <source>
        <dbReference type="ARBA" id="ARBA00022475"/>
    </source>
</evidence>
<dbReference type="PANTHER" id="PTHR30003">
    <property type="entry name" value="L-LACTATE PERMEASE"/>
    <property type="match status" value="1"/>
</dbReference>
<sequence length="545" mass="56680">MALHLIFAAMTPLIAVFGLLVVARMPAARAMPLSLALTAIVGVTAWRMPLRQVLAAIAEGTVIAASILWIIFGAILLLKVLTASGAMATIRVGFTRITPDPRAQIVVISWLFGAFLEGAAGFGTPAAITAPMLVALGFTPISSVVLALVADSSPVTFGAIGTPVQIGLAEGLQTGANFSPIALEAMGGRTAATFLQDVAVQAAAIDIVAGSLIPLVLIVMYSRFFSQSRSWAYGFAAWRFALFAGLAYTVPAYGAARWLGPELPALLGSLLGLACVIPIALKGWMLPACSIPDCHVVHADEPAIDMLALARAWLPYLLLAFLLIATRTEYLPLKAWLLGLAVSWDGIFGTEIGVTVAPLYLPGAIFVAVVLVTFPLQRLNSRATGQVLRETWSTVLKSAWALGAAVPMVRIFIQSDVNSAGLGSMPMELARLASDALGTAYPLVAPLVGALGSFLSGSATFSNMTFAQFQATAASEAGLSAKIVLAGQMLGANAGNMVSVLNVVAAAAVVGLLRKEGTIIRYTLVPMLGYALLSGMIVFLLTTAS</sequence>
<evidence type="ECO:0000313" key="9">
    <source>
        <dbReference type="EMBL" id="EHJ60051.1"/>
    </source>
</evidence>
<dbReference type="RefSeq" id="WP_007013922.1">
    <property type="nucleotide sequence ID" value="NZ_AGFM01000047.1"/>
</dbReference>
<comment type="function">
    <text evidence="8">Uptake of L-lactate across the membrane. Can also transport D-lactate and glycolate.</text>
</comment>
<feature type="transmembrane region" description="Helical" evidence="8">
    <location>
        <begin position="60"/>
        <end position="82"/>
    </location>
</feature>
<keyword evidence="6 8" id="KW-1133">Transmembrane helix</keyword>
<feature type="transmembrane region" description="Helical" evidence="8">
    <location>
        <begin position="6"/>
        <end position="23"/>
    </location>
</feature>
<feature type="transmembrane region" description="Helical" evidence="8">
    <location>
        <begin position="198"/>
        <end position="219"/>
    </location>
</feature>
<evidence type="ECO:0000256" key="2">
    <source>
        <dbReference type="ARBA" id="ARBA00010100"/>
    </source>
</evidence>
<protein>
    <recommendedName>
        <fullName evidence="8">L-lactate permease</fullName>
    </recommendedName>
</protein>
<dbReference type="eggNOG" id="COG1620">
    <property type="taxonomic scope" value="Bacteria"/>
</dbReference>
<feature type="transmembrane region" description="Helical" evidence="8">
    <location>
        <begin position="306"/>
        <end position="324"/>
    </location>
</feature>
<keyword evidence="5 8" id="KW-0812">Transmembrane</keyword>
<reference evidence="9 10" key="1">
    <citation type="journal article" date="2012" name="J. Bacteriol.">
        <title>Genome sequence of benzo(a)pyrene-degrading bacterium Novosphingobium pentaromativorans US6-1.</title>
        <authorList>
            <person name="Luo Y.R."/>
            <person name="Kang S.G."/>
            <person name="Kim S.J."/>
            <person name="Kim M.R."/>
            <person name="Li N."/>
            <person name="Lee J.H."/>
            <person name="Kwon K.K."/>
        </authorList>
    </citation>
    <scope>NUCLEOTIDE SEQUENCE [LARGE SCALE GENOMIC DNA]</scope>
    <source>
        <strain evidence="9 10">US6-1</strain>
    </source>
</reference>
<dbReference type="PANTHER" id="PTHR30003:SF0">
    <property type="entry name" value="GLYCOLATE PERMEASE GLCA-RELATED"/>
    <property type="match status" value="1"/>
</dbReference>
<gene>
    <name evidence="9" type="ORF">NSU_3014</name>
</gene>
<evidence type="ECO:0000256" key="5">
    <source>
        <dbReference type="ARBA" id="ARBA00022692"/>
    </source>
</evidence>
<organism evidence="9 10">
    <name type="scientific">Novosphingobium pentaromativorans US6-1</name>
    <dbReference type="NCBI Taxonomy" id="1088721"/>
    <lineage>
        <taxon>Bacteria</taxon>
        <taxon>Pseudomonadati</taxon>
        <taxon>Pseudomonadota</taxon>
        <taxon>Alphaproteobacteria</taxon>
        <taxon>Sphingomonadales</taxon>
        <taxon>Sphingomonadaceae</taxon>
        <taxon>Novosphingobium</taxon>
    </lineage>
</organism>
<evidence type="ECO:0000256" key="6">
    <source>
        <dbReference type="ARBA" id="ARBA00022989"/>
    </source>
</evidence>
<feature type="transmembrane region" description="Helical" evidence="8">
    <location>
        <begin position="519"/>
        <end position="541"/>
    </location>
</feature>
<feature type="transmembrane region" description="Helical" evidence="8">
    <location>
        <begin position="103"/>
        <end position="122"/>
    </location>
</feature>
<feature type="transmembrane region" description="Helical" evidence="8">
    <location>
        <begin position="30"/>
        <end position="48"/>
    </location>
</feature>
<keyword evidence="8" id="KW-0997">Cell inner membrane</keyword>
<feature type="transmembrane region" description="Helical" evidence="8">
    <location>
        <begin position="490"/>
        <end position="513"/>
    </location>
</feature>
<dbReference type="Proteomes" id="UP000004030">
    <property type="component" value="Unassembled WGS sequence"/>
</dbReference>
<evidence type="ECO:0000256" key="8">
    <source>
        <dbReference type="RuleBase" id="RU365092"/>
    </source>
</evidence>
<dbReference type="STRING" id="1088721.JI59_04930"/>
<comment type="subcellular location">
    <subcellularLocation>
        <location evidence="8">Cell inner membrane</location>
        <topology evidence="8">Multi-pass membrane protein</topology>
    </subcellularLocation>
    <subcellularLocation>
        <location evidence="1">Cell membrane</location>
        <topology evidence="1">Multi-pass membrane protein</topology>
    </subcellularLocation>
</comment>
<comment type="similarity">
    <text evidence="2 8">Belongs to the lactate permease family.</text>
</comment>
<feature type="transmembrane region" description="Helical" evidence="8">
    <location>
        <begin position="265"/>
        <end position="286"/>
    </location>
</feature>
<dbReference type="GO" id="GO:0005886">
    <property type="term" value="C:plasma membrane"/>
    <property type="evidence" value="ECO:0007669"/>
    <property type="project" value="UniProtKB-SubCell"/>
</dbReference>
<keyword evidence="7 8" id="KW-0472">Membrane</keyword>
<comment type="caution">
    <text evidence="9">The sequence shown here is derived from an EMBL/GenBank/DDBJ whole genome shotgun (WGS) entry which is preliminary data.</text>
</comment>
<feature type="transmembrane region" description="Helical" evidence="8">
    <location>
        <begin position="231"/>
        <end position="253"/>
    </location>
</feature>
<dbReference type="Pfam" id="PF02652">
    <property type="entry name" value="Lactate_perm"/>
    <property type="match status" value="1"/>
</dbReference>
<dbReference type="InterPro" id="IPR003804">
    <property type="entry name" value="Lactate_perm"/>
</dbReference>
<accession>G6EF93</accession>
<evidence type="ECO:0000256" key="1">
    <source>
        <dbReference type="ARBA" id="ARBA00004651"/>
    </source>
</evidence>
<dbReference type="AlphaFoldDB" id="G6EF93"/>
<keyword evidence="10" id="KW-1185">Reference proteome</keyword>